<keyword evidence="7" id="KW-1185">Reference proteome</keyword>
<dbReference type="InterPro" id="IPR043198">
    <property type="entry name" value="Cyclin/Ssn8"/>
</dbReference>
<evidence type="ECO:0000259" key="4">
    <source>
        <dbReference type="SMART" id="SM00385"/>
    </source>
</evidence>
<dbReference type="AlphaFoldDB" id="A0A0G4IME6"/>
<dbReference type="InterPro" id="IPR031658">
    <property type="entry name" value="Cyclin_C_2"/>
</dbReference>
<protein>
    <recommendedName>
        <fullName evidence="4">Cyclin-like domain-containing protein</fullName>
    </recommendedName>
</protein>
<reference evidence="6 8" key="2">
    <citation type="submission" date="2018-03" db="EMBL/GenBank/DDBJ databases">
        <authorList>
            <person name="Fogelqvist J."/>
        </authorList>
    </citation>
    <scope>NUCLEOTIDE SEQUENCE [LARGE SCALE GENOMIC DNA]</scope>
</reference>
<dbReference type="InterPro" id="IPR013763">
    <property type="entry name" value="Cyclin-like_dom"/>
</dbReference>
<evidence type="ECO:0000256" key="3">
    <source>
        <dbReference type="SAM" id="MobiDB-lite"/>
    </source>
</evidence>
<dbReference type="OrthoDB" id="340962at2759"/>
<dbReference type="InterPro" id="IPR036915">
    <property type="entry name" value="Cyclin-like_sf"/>
</dbReference>
<sequence length="343" mass="38151">MALFETSTQRNQWIFTTDELAAKRRAALEQYRSERSSVMTDANADELTDAEQATMLRYYERRIQEFAATFRLPPTVVGTAIVYFKRFYLGRTVMDEEPRVIAATALLLATKSEEAHIRIGDLANATGTTASQLVENEHVLIEGINFHLKVHTPYRAVQGFVNELKHLDKDKAKPLLNGATGLVEQLMFSDAIFLFPPSQIALSCVRGAASNLDLGDVVDRFLVQLDDGNPEFEKLTTALNAIDDLANEVSSVGPGSRELHAELKHKRDQCRNLLRDPTSDVAKDRKAAIDEERDLKRLQKHMNAATLPLPAVPPASHPPPPSGLTPEPKRRRSTRTSNTGSKL</sequence>
<dbReference type="GO" id="GO:0016538">
    <property type="term" value="F:cyclin-dependent protein serine/threonine kinase regulator activity"/>
    <property type="evidence" value="ECO:0007669"/>
    <property type="project" value="InterPro"/>
</dbReference>
<gene>
    <name evidence="5" type="ORF">PBRA_004946</name>
    <name evidence="6" type="ORF">PLBR_LOCUS6425</name>
</gene>
<dbReference type="STRING" id="37360.A0A0G4IME6"/>
<name>A0A0G4IME6_PLABS</name>
<dbReference type="Pfam" id="PF16899">
    <property type="entry name" value="Cyclin_C_2"/>
    <property type="match status" value="1"/>
</dbReference>
<reference evidence="5 7" key="1">
    <citation type="submission" date="2015-02" db="EMBL/GenBank/DDBJ databases">
        <authorList>
            <person name="Chooi Y.-H."/>
        </authorList>
    </citation>
    <scope>NUCLEOTIDE SEQUENCE [LARGE SCALE GENOMIC DNA]</scope>
    <source>
        <strain evidence="5">E3</strain>
    </source>
</reference>
<feature type="domain" description="Cyclin-like" evidence="4">
    <location>
        <begin position="61"/>
        <end position="142"/>
    </location>
</feature>
<dbReference type="CDD" id="cd20524">
    <property type="entry name" value="CYCLIN_CCNH_rpt1"/>
    <property type="match status" value="1"/>
</dbReference>
<geneLocation type="mitochondrion" evidence="6"/>
<dbReference type="InterPro" id="IPR006671">
    <property type="entry name" value="Cyclin_N"/>
</dbReference>
<keyword evidence="6" id="KW-0496">Mitochondrion</keyword>
<dbReference type="Proteomes" id="UP000290189">
    <property type="component" value="Unassembled WGS sequence"/>
</dbReference>
<proteinExistence type="inferred from homology"/>
<feature type="region of interest" description="Disordered" evidence="3">
    <location>
        <begin position="300"/>
        <end position="343"/>
    </location>
</feature>
<feature type="compositionally biased region" description="Pro residues" evidence="3">
    <location>
        <begin position="310"/>
        <end position="323"/>
    </location>
</feature>
<comment type="similarity">
    <text evidence="2">Belongs to the cyclin family.</text>
</comment>
<dbReference type="Gene3D" id="1.10.472.10">
    <property type="entry name" value="Cyclin-like"/>
    <property type="match status" value="2"/>
</dbReference>
<evidence type="ECO:0000256" key="2">
    <source>
        <dbReference type="RuleBase" id="RU000383"/>
    </source>
</evidence>
<dbReference type="CDD" id="cd20525">
    <property type="entry name" value="CYCLIN_CCNH_rpt2"/>
    <property type="match status" value="1"/>
</dbReference>
<accession>A0A0G4IME6</accession>
<dbReference type="EMBL" id="OVEO01000011">
    <property type="protein sequence ID" value="SPQ99210.1"/>
    <property type="molecule type" value="Genomic_DNA"/>
</dbReference>
<evidence type="ECO:0000313" key="8">
    <source>
        <dbReference type="Proteomes" id="UP000290189"/>
    </source>
</evidence>
<evidence type="ECO:0000256" key="1">
    <source>
        <dbReference type="ARBA" id="ARBA00023127"/>
    </source>
</evidence>
<keyword evidence="1 2" id="KW-0195">Cyclin</keyword>
<organism evidence="5 7">
    <name type="scientific">Plasmodiophora brassicae</name>
    <name type="common">Clubroot disease agent</name>
    <dbReference type="NCBI Taxonomy" id="37360"/>
    <lineage>
        <taxon>Eukaryota</taxon>
        <taxon>Sar</taxon>
        <taxon>Rhizaria</taxon>
        <taxon>Endomyxa</taxon>
        <taxon>Phytomyxea</taxon>
        <taxon>Plasmodiophorida</taxon>
        <taxon>Plasmodiophoridae</taxon>
        <taxon>Plasmodiophora</taxon>
    </lineage>
</organism>
<evidence type="ECO:0000313" key="5">
    <source>
        <dbReference type="EMBL" id="CEO96275.1"/>
    </source>
</evidence>
<evidence type="ECO:0000313" key="6">
    <source>
        <dbReference type="EMBL" id="SPQ99210.1"/>
    </source>
</evidence>
<dbReference type="Pfam" id="PF00134">
    <property type="entry name" value="Cyclin_N"/>
    <property type="match status" value="1"/>
</dbReference>
<dbReference type="SUPFAM" id="SSF47954">
    <property type="entry name" value="Cyclin-like"/>
    <property type="match status" value="2"/>
</dbReference>
<dbReference type="EMBL" id="CDSF01000057">
    <property type="protein sequence ID" value="CEO96275.1"/>
    <property type="molecule type" value="Genomic_DNA"/>
</dbReference>
<dbReference type="GO" id="GO:0006357">
    <property type="term" value="P:regulation of transcription by RNA polymerase II"/>
    <property type="evidence" value="ECO:0007669"/>
    <property type="project" value="InterPro"/>
</dbReference>
<evidence type="ECO:0000313" key="7">
    <source>
        <dbReference type="Proteomes" id="UP000039324"/>
    </source>
</evidence>
<dbReference type="Proteomes" id="UP000039324">
    <property type="component" value="Unassembled WGS sequence"/>
</dbReference>
<dbReference type="PANTHER" id="PTHR10026">
    <property type="entry name" value="CYCLIN"/>
    <property type="match status" value="1"/>
</dbReference>
<dbReference type="SMART" id="SM00385">
    <property type="entry name" value="CYCLIN"/>
    <property type="match status" value="1"/>
</dbReference>